<dbReference type="OMA" id="DYENMHD"/>
<dbReference type="Gramene" id="Bo7g100650.1">
    <property type="protein sequence ID" value="Bo7g100650.1"/>
    <property type="gene ID" value="Bo7g100650"/>
</dbReference>
<evidence type="ECO:0000313" key="12">
    <source>
        <dbReference type="Proteomes" id="UP000032141"/>
    </source>
</evidence>
<evidence type="ECO:0000256" key="6">
    <source>
        <dbReference type="ARBA" id="ARBA00022842"/>
    </source>
</evidence>
<keyword evidence="6" id="KW-0460">Magnesium</keyword>
<evidence type="ECO:0000256" key="8">
    <source>
        <dbReference type="RuleBase" id="RU003651"/>
    </source>
</evidence>
<feature type="domain" description="AAA+ ATPase" evidence="10">
    <location>
        <begin position="256"/>
        <end position="398"/>
    </location>
</feature>
<evidence type="ECO:0000256" key="2">
    <source>
        <dbReference type="ARBA" id="ARBA00007448"/>
    </source>
</evidence>
<evidence type="ECO:0000256" key="7">
    <source>
        <dbReference type="ARBA" id="ARBA00049360"/>
    </source>
</evidence>
<keyword evidence="5 8" id="KW-0067">ATP-binding</keyword>
<evidence type="ECO:0000313" key="11">
    <source>
        <dbReference type="EnsemblPlants" id="Bo7g100650.1"/>
    </source>
</evidence>
<dbReference type="KEGG" id="boe:106305218"/>
<keyword evidence="3 8" id="KW-0547">Nucleotide-binding</keyword>
<accession>A0A0D3DDW5</accession>
<dbReference type="GeneID" id="106305218"/>
<dbReference type="GO" id="GO:0005524">
    <property type="term" value="F:ATP binding"/>
    <property type="evidence" value="ECO:0007669"/>
    <property type="project" value="UniProtKB-KW"/>
</dbReference>
<reference evidence="11 12" key="1">
    <citation type="journal article" date="2014" name="Genome Biol.">
        <title>Transcriptome and methylome profiling reveals relics of genome dominance in the mesopolyploid Brassica oleracea.</title>
        <authorList>
            <person name="Parkin I.A."/>
            <person name="Koh C."/>
            <person name="Tang H."/>
            <person name="Robinson S.J."/>
            <person name="Kagale S."/>
            <person name="Clarke W.E."/>
            <person name="Town C.D."/>
            <person name="Nixon J."/>
            <person name="Krishnakumar V."/>
            <person name="Bidwell S.L."/>
            <person name="Denoeud F."/>
            <person name="Belcram H."/>
            <person name="Links M.G."/>
            <person name="Just J."/>
            <person name="Clarke C."/>
            <person name="Bender T."/>
            <person name="Huebert T."/>
            <person name="Mason A.S."/>
            <person name="Pires J.C."/>
            <person name="Barker G."/>
            <person name="Moore J."/>
            <person name="Walley P.G."/>
            <person name="Manoli S."/>
            <person name="Batley J."/>
            <person name="Edwards D."/>
            <person name="Nelson M.N."/>
            <person name="Wang X."/>
            <person name="Paterson A.H."/>
            <person name="King G."/>
            <person name="Bancroft I."/>
            <person name="Chalhoub B."/>
            <person name="Sharpe A.G."/>
        </authorList>
    </citation>
    <scope>NUCLEOTIDE SEQUENCE</scope>
    <source>
        <strain evidence="11 12">cv. TO1000</strain>
    </source>
</reference>
<dbReference type="OrthoDB" id="10251412at2759"/>
<dbReference type="AlphaFoldDB" id="A0A0D3DDW5"/>
<dbReference type="SMR" id="A0A0D3DDW5"/>
<dbReference type="InterPro" id="IPR050747">
    <property type="entry name" value="Mitochondrial_chaperone_BCS1"/>
</dbReference>
<comment type="catalytic activity">
    <reaction evidence="7">
        <text>ATP + H2O = ADP + phosphate + H(+)</text>
        <dbReference type="Rhea" id="RHEA:13065"/>
        <dbReference type="ChEBI" id="CHEBI:15377"/>
        <dbReference type="ChEBI" id="CHEBI:15378"/>
        <dbReference type="ChEBI" id="CHEBI:30616"/>
        <dbReference type="ChEBI" id="CHEBI:43474"/>
        <dbReference type="ChEBI" id="CHEBI:456216"/>
    </reaction>
</comment>
<dbReference type="Gene3D" id="6.10.280.40">
    <property type="match status" value="1"/>
</dbReference>
<sequence length="503" mass="57731">MSASDSLSAESRLATAKTVLTTAASVAATAMLAKSLVQDYLPDEVHQYISYGFRIFFGYFSSQMTIIIEEFEGFVHNEVFEAAEAYLATKISPSNKRIKVSKHEKENNYNVTVERDEEVIDTFNGVKFRWVLHCHQVESKNFHNPRDLNSTLKSEVRSFELSFHKKFKNMALESYLPFMVKRATLVKQEKKTLKIFTLDPENMYGTYSDAWTSVILNHPSTFKTLAMDSDAKRNVMEDLDQFVQRREFYKRVGKAWKRGYLLYGPPGTGKSSLIAAMANHLNFDIYDLELSAVNNNSELRRLLIATANRSILVVEDIDCSIELKDRTTDEATRESDDGNDTRYKKVTLSGLLNFIDGLWSSCGDERIIVFTTNYKEKLDAALLRPGRMDMHIHMSYCTPSTFKALVLNYLEISEHKLFRKIEEGIEATQVSPAEIAEQLMRNDIVDKILEGLIEFLKVKKIENEEDEAKKEEQELENKGKTTQNKELEVKKNVEVDDQLIRSE</sequence>
<dbReference type="Pfam" id="PF25568">
    <property type="entry name" value="AAA_lid_At3g28540"/>
    <property type="match status" value="1"/>
</dbReference>
<dbReference type="GO" id="GO:0016887">
    <property type="term" value="F:ATP hydrolysis activity"/>
    <property type="evidence" value="ECO:0007669"/>
    <property type="project" value="InterPro"/>
</dbReference>
<keyword evidence="12" id="KW-1185">Reference proteome</keyword>
<dbReference type="Pfam" id="PF00004">
    <property type="entry name" value="AAA"/>
    <property type="match status" value="1"/>
</dbReference>
<dbReference type="RefSeq" id="XP_013597043.1">
    <property type="nucleotide sequence ID" value="XM_013741589.1"/>
</dbReference>
<evidence type="ECO:0000256" key="1">
    <source>
        <dbReference type="ARBA" id="ARBA00001946"/>
    </source>
</evidence>
<proteinExistence type="inferred from homology"/>
<evidence type="ECO:0000256" key="3">
    <source>
        <dbReference type="ARBA" id="ARBA00022741"/>
    </source>
</evidence>
<evidence type="ECO:0000259" key="10">
    <source>
        <dbReference type="SMART" id="SM00382"/>
    </source>
</evidence>
<protein>
    <recommendedName>
        <fullName evidence="10">AAA+ ATPase domain-containing protein</fullName>
    </recommendedName>
</protein>
<feature type="region of interest" description="Disordered" evidence="9">
    <location>
        <begin position="465"/>
        <end position="489"/>
    </location>
</feature>
<evidence type="ECO:0000256" key="5">
    <source>
        <dbReference type="ARBA" id="ARBA00022840"/>
    </source>
</evidence>
<dbReference type="eggNOG" id="KOG0743">
    <property type="taxonomic scope" value="Eukaryota"/>
</dbReference>
<dbReference type="InterPro" id="IPR058017">
    <property type="entry name" value="At3g28540-like_C"/>
</dbReference>
<name>A0A0D3DDW5_BRAOL</name>
<dbReference type="CDD" id="cd19510">
    <property type="entry name" value="RecA-like_BCS1"/>
    <property type="match status" value="1"/>
</dbReference>
<dbReference type="STRING" id="109376.A0A0D3DDW5"/>
<dbReference type="SMART" id="SM00382">
    <property type="entry name" value="AAA"/>
    <property type="match status" value="1"/>
</dbReference>
<dbReference type="EnsemblPlants" id="Bo7g100650.1">
    <property type="protein sequence ID" value="Bo7g100650.1"/>
    <property type="gene ID" value="Bo7g100650"/>
</dbReference>
<evidence type="ECO:0000256" key="4">
    <source>
        <dbReference type="ARBA" id="ARBA00022801"/>
    </source>
</evidence>
<dbReference type="HOGENOM" id="CLU_010189_0_2_1"/>
<evidence type="ECO:0000256" key="9">
    <source>
        <dbReference type="SAM" id="MobiDB-lite"/>
    </source>
</evidence>
<dbReference type="InterPro" id="IPR027417">
    <property type="entry name" value="P-loop_NTPase"/>
</dbReference>
<keyword evidence="4" id="KW-0378">Hydrolase</keyword>
<dbReference type="GO" id="GO:0006950">
    <property type="term" value="P:response to stress"/>
    <property type="evidence" value="ECO:0007669"/>
    <property type="project" value="UniProtKB-ARBA"/>
</dbReference>
<dbReference type="InterPro" id="IPR025753">
    <property type="entry name" value="AAA_N_dom"/>
</dbReference>
<reference evidence="11" key="2">
    <citation type="submission" date="2015-03" db="UniProtKB">
        <authorList>
            <consortium name="EnsemblPlants"/>
        </authorList>
    </citation>
    <scope>IDENTIFICATION</scope>
</reference>
<dbReference type="Gene3D" id="3.40.50.300">
    <property type="entry name" value="P-loop containing nucleotide triphosphate hydrolases"/>
    <property type="match status" value="1"/>
</dbReference>
<dbReference type="PROSITE" id="PS00674">
    <property type="entry name" value="AAA"/>
    <property type="match status" value="1"/>
</dbReference>
<comment type="similarity">
    <text evidence="2">Belongs to the AAA ATPase family. BCS1 subfamily.</text>
</comment>
<dbReference type="InterPro" id="IPR003959">
    <property type="entry name" value="ATPase_AAA_core"/>
</dbReference>
<dbReference type="SUPFAM" id="SSF52540">
    <property type="entry name" value="P-loop containing nucleoside triphosphate hydrolases"/>
    <property type="match status" value="1"/>
</dbReference>
<organism evidence="11 12">
    <name type="scientific">Brassica oleracea var. oleracea</name>
    <dbReference type="NCBI Taxonomy" id="109376"/>
    <lineage>
        <taxon>Eukaryota</taxon>
        <taxon>Viridiplantae</taxon>
        <taxon>Streptophyta</taxon>
        <taxon>Embryophyta</taxon>
        <taxon>Tracheophyta</taxon>
        <taxon>Spermatophyta</taxon>
        <taxon>Magnoliopsida</taxon>
        <taxon>eudicotyledons</taxon>
        <taxon>Gunneridae</taxon>
        <taxon>Pentapetalae</taxon>
        <taxon>rosids</taxon>
        <taxon>malvids</taxon>
        <taxon>Brassicales</taxon>
        <taxon>Brassicaceae</taxon>
        <taxon>Brassiceae</taxon>
        <taxon>Brassica</taxon>
    </lineage>
</organism>
<dbReference type="InterPro" id="IPR003960">
    <property type="entry name" value="ATPase_AAA_CS"/>
</dbReference>
<dbReference type="Pfam" id="PF14363">
    <property type="entry name" value="AAA_assoc"/>
    <property type="match status" value="1"/>
</dbReference>
<dbReference type="Proteomes" id="UP000032141">
    <property type="component" value="Chromosome C7"/>
</dbReference>
<comment type="cofactor">
    <cofactor evidence="1">
        <name>Mg(2+)</name>
        <dbReference type="ChEBI" id="CHEBI:18420"/>
    </cofactor>
</comment>
<dbReference type="FunFam" id="3.40.50.300:FF:001122">
    <property type="entry name" value="AAA-ATPase ASD, mitochondrial"/>
    <property type="match status" value="1"/>
</dbReference>
<dbReference type="PANTHER" id="PTHR23070">
    <property type="entry name" value="BCS1 AAA-TYPE ATPASE"/>
    <property type="match status" value="1"/>
</dbReference>
<dbReference type="InterPro" id="IPR003593">
    <property type="entry name" value="AAA+_ATPase"/>
</dbReference>